<feature type="compositionally biased region" description="Acidic residues" evidence="1">
    <location>
        <begin position="452"/>
        <end position="473"/>
    </location>
</feature>
<feature type="region of interest" description="Disordered" evidence="1">
    <location>
        <begin position="867"/>
        <end position="982"/>
    </location>
</feature>
<feature type="compositionally biased region" description="Gly residues" evidence="1">
    <location>
        <begin position="1490"/>
        <end position="1502"/>
    </location>
</feature>
<feature type="region of interest" description="Disordered" evidence="1">
    <location>
        <begin position="1369"/>
        <end position="1465"/>
    </location>
</feature>
<feature type="compositionally biased region" description="Basic and acidic residues" evidence="1">
    <location>
        <begin position="1246"/>
        <end position="1257"/>
    </location>
</feature>
<feature type="compositionally biased region" description="Low complexity" evidence="1">
    <location>
        <begin position="184"/>
        <end position="201"/>
    </location>
</feature>
<feature type="region of interest" description="Disordered" evidence="1">
    <location>
        <begin position="1227"/>
        <end position="1257"/>
    </location>
</feature>
<feature type="region of interest" description="Disordered" evidence="1">
    <location>
        <begin position="281"/>
        <end position="307"/>
    </location>
</feature>
<feature type="region of interest" description="Disordered" evidence="1">
    <location>
        <begin position="125"/>
        <end position="257"/>
    </location>
</feature>
<name>A0A835XVD6_9CHLO</name>
<feature type="region of interest" description="Disordered" evidence="1">
    <location>
        <begin position="586"/>
        <end position="617"/>
    </location>
</feature>
<feature type="region of interest" description="Disordered" evidence="1">
    <location>
        <begin position="1003"/>
        <end position="1123"/>
    </location>
</feature>
<feature type="compositionally biased region" description="Low complexity" evidence="1">
    <location>
        <begin position="209"/>
        <end position="228"/>
    </location>
</feature>
<feature type="compositionally biased region" description="Low complexity" evidence="1">
    <location>
        <begin position="1381"/>
        <end position="1396"/>
    </location>
</feature>
<sequence>MLLSRRQHTVKLPNDAQCTLSSPSRRHTVQLEAFPALDALQLPRILSPPALPRAPAGPEDSHEAPGLETPPQPWTPPAGPQDHPRTSDSTATALPTAHTAPAKPRTAQARSAPVVVEFGGYISDSSEDAAAPAEALPPAQSPDPALPLRPGCDGDAGMPHTAHAPDAGAERGQLQSLVRPAPPEGAQQSQQSQLQPQAQARVEARARARVQAQAQAQSDAAPQAQPTQLNLGPAQAQQMHAEAGSGEPGTRPRREVKEAVWLSRYERGEPVKAVIPLGAPATASAQAPRTASGTSDTATDAPSDAGVAAAAGAGAEAAAAAKPPPAAKPPRAVIADPAALWKFQDAWLRRRRRERALGLVVGPPRGPDGRPRATPALLEALAEIGAGQPPRAQRFRLFGDLIRLPRVHLPVPTPSSSEGGSDGEGGGSDAGEEAGAEGGGEGEEVVGKVEAAEEEASGPGEEEEAEVSEEEPLAGESARGRREPRRFRLCEEAALAPARRVPARGSGLGESLEAAKAASVIAAAGPSLPGDAALPAEVWMVTSCRSSKVIVPPLLARRLFAPLLAAACTSERHSVEVLVCPHLPGGPEPRDPASALRAAPQGAAEEEEDAWVGPPGVALPRAPAPLRGLSASGAAGPSSAALPAARDLQPAPGAWLRCDGMVWALTGREEWLQALGLEVRERVVLTAAPGGAGADTAGGTASGTAGVRIIVHRVSDREVGAAGDGHEGVWALATDGVLLLTKNSVAIAAPASDVLGSLCPAFAEAAEEGREVSTPVTLELAARGPPPAGDVPPALTCQAVMRGLFRRVTLGGLTPALRRLVGSAPDCRIRLVLLACAPAGRACVLAWPPDGDDGAIAAAQAALAERRSRMDAKRRTHEEEHQEQSTETEDDAENVRPWRFSRKHGPSRRSAGAGARGQKRRNRTGASDLSEEPEAGPEPGPRAKPELVPRPDVQPVGRPRSGVAQLVPDAADPPASTWASAVSCPVGMPLGMLASLGQLVESAMKGRRRDRALEPSHQARRPNASPKARTPEPVLRAEAGDPGPARQPLAAAPQKRSGFRGELAEEAAAPPPHRRHTGVPWSDPQERVPYTPAAGLGSGSAYGSQQGASEAPSSHLRGPRRISSELPDSAQALRLLGLREASSPGPLRPLVPVHSPAETGQARLEAAVASVLVAAGDDDAGVPAERAMPSAAPPRHAAPGQLVSTREELELELMLRQLRQLRQRQQQEQQERAALDAQAQAQAHESAGREQQRRQEHAAVLETARRLLQAEQAEQRRREQQRQRQRWAREAAELGVDDADGGPSAPPHNAELVVAIREAGVLRQLPIQALLPLPLQLQPVDAQRLEEPHTHAGYGLRLRPLQPSEALLHEPLEPAPPPRARAPLQQRPPVLVQQPREWAGEAGVDLGRDQDPWVLPPARRQRPQAQQERYPEDKRGPLDGDEPGPPPALLLLPLGRDRGGSEPRLVSLGVRQDRPRQAEEPLVAARGAVGGTRGGVEVGGRGGGRKRALEADEPRLVVLMPGETGSRGRGGHGYY</sequence>
<feature type="compositionally biased region" description="Acidic residues" evidence="1">
    <location>
        <begin position="430"/>
        <end position="444"/>
    </location>
</feature>
<organism evidence="2 3">
    <name type="scientific">Edaphochlamys debaryana</name>
    <dbReference type="NCBI Taxonomy" id="47281"/>
    <lineage>
        <taxon>Eukaryota</taxon>
        <taxon>Viridiplantae</taxon>
        <taxon>Chlorophyta</taxon>
        <taxon>core chlorophytes</taxon>
        <taxon>Chlorophyceae</taxon>
        <taxon>CS clade</taxon>
        <taxon>Chlamydomonadales</taxon>
        <taxon>Chlamydomonadales incertae sedis</taxon>
        <taxon>Edaphochlamys</taxon>
    </lineage>
</organism>
<feature type="region of interest" description="Disordered" evidence="1">
    <location>
        <begin position="47"/>
        <end position="111"/>
    </location>
</feature>
<feature type="compositionally biased region" description="Gly residues" evidence="1">
    <location>
        <begin position="420"/>
        <end position="429"/>
    </location>
</feature>
<accession>A0A835XVD6</accession>
<comment type="caution">
    <text evidence="2">The sequence shown here is derived from an EMBL/GenBank/DDBJ whole genome shotgun (WGS) entry which is preliminary data.</text>
</comment>
<feature type="compositionally biased region" description="Basic and acidic residues" evidence="1">
    <location>
        <begin position="1429"/>
        <end position="1438"/>
    </location>
</feature>
<evidence type="ECO:0000313" key="3">
    <source>
        <dbReference type="Proteomes" id="UP000612055"/>
    </source>
</evidence>
<feature type="region of interest" description="Disordered" evidence="1">
    <location>
        <begin position="1"/>
        <end position="24"/>
    </location>
</feature>
<feature type="region of interest" description="Disordered" evidence="1">
    <location>
        <begin position="409"/>
        <end position="485"/>
    </location>
</feature>
<dbReference type="Proteomes" id="UP000612055">
    <property type="component" value="Unassembled WGS sequence"/>
</dbReference>
<feature type="compositionally biased region" description="Basic and acidic residues" evidence="1">
    <location>
        <begin position="867"/>
        <end position="884"/>
    </location>
</feature>
<feature type="compositionally biased region" description="Low complexity" evidence="1">
    <location>
        <begin position="90"/>
        <end position="104"/>
    </location>
</feature>
<feature type="compositionally biased region" description="Pro residues" evidence="1">
    <location>
        <begin position="68"/>
        <end position="79"/>
    </location>
</feature>
<proteinExistence type="predicted"/>
<feature type="region of interest" description="Disordered" evidence="1">
    <location>
        <begin position="1490"/>
        <end position="1514"/>
    </location>
</feature>
<evidence type="ECO:0000313" key="2">
    <source>
        <dbReference type="EMBL" id="KAG2490908.1"/>
    </source>
</evidence>
<reference evidence="2" key="1">
    <citation type="journal article" date="2020" name="bioRxiv">
        <title>Comparative genomics of Chlamydomonas.</title>
        <authorList>
            <person name="Craig R.J."/>
            <person name="Hasan A.R."/>
            <person name="Ness R.W."/>
            <person name="Keightley P.D."/>
        </authorList>
    </citation>
    <scope>NUCLEOTIDE SEQUENCE</scope>
    <source>
        <strain evidence="2">CCAP 11/70</strain>
    </source>
</reference>
<feature type="compositionally biased region" description="Low complexity" evidence="1">
    <location>
        <begin position="1093"/>
        <end position="1111"/>
    </location>
</feature>
<evidence type="ECO:0000256" key="1">
    <source>
        <dbReference type="SAM" id="MobiDB-lite"/>
    </source>
</evidence>
<gene>
    <name evidence="2" type="ORF">HYH03_010821</name>
</gene>
<dbReference type="EMBL" id="JAEHOE010000058">
    <property type="protein sequence ID" value="KAG2490908.1"/>
    <property type="molecule type" value="Genomic_DNA"/>
</dbReference>
<feature type="compositionally biased region" description="Low complexity" evidence="1">
    <location>
        <begin position="290"/>
        <end position="307"/>
    </location>
</feature>
<keyword evidence="3" id="KW-1185">Reference proteome</keyword>
<protein>
    <submittedName>
        <fullName evidence="2">Uncharacterized protein</fullName>
    </submittedName>
</protein>
<feature type="compositionally biased region" description="Low complexity" evidence="1">
    <location>
        <begin position="128"/>
        <end position="138"/>
    </location>
</feature>